<dbReference type="GO" id="GO:0000105">
    <property type="term" value="P:L-histidine biosynthetic process"/>
    <property type="evidence" value="ECO:0007669"/>
    <property type="project" value="UniProtKB-UniRule"/>
</dbReference>
<keyword evidence="5 10" id="KW-0315">Glutamine amidotransferase</keyword>
<dbReference type="HAMAP" id="MF_00278">
    <property type="entry name" value="HisH"/>
    <property type="match status" value="1"/>
</dbReference>
<dbReference type="GO" id="GO:0016829">
    <property type="term" value="F:lyase activity"/>
    <property type="evidence" value="ECO:0007669"/>
    <property type="project" value="UniProtKB-KW"/>
</dbReference>
<comment type="subunit">
    <text evidence="2 10">Heterodimer of HisH and HisF.</text>
</comment>
<dbReference type="GO" id="GO:0004359">
    <property type="term" value="F:glutaminase activity"/>
    <property type="evidence" value="ECO:0007669"/>
    <property type="project" value="UniProtKB-EC"/>
</dbReference>
<evidence type="ECO:0000259" key="12">
    <source>
        <dbReference type="Pfam" id="PF00117"/>
    </source>
</evidence>
<keyword evidence="4 10" id="KW-0378">Hydrolase</keyword>
<dbReference type="GO" id="GO:0005737">
    <property type="term" value="C:cytoplasm"/>
    <property type="evidence" value="ECO:0007669"/>
    <property type="project" value="UniProtKB-SubCell"/>
</dbReference>
<dbReference type="EC" id="3.5.1.2" evidence="10"/>
<keyword evidence="7 10" id="KW-0456">Lyase</keyword>
<dbReference type="SUPFAM" id="SSF52317">
    <property type="entry name" value="Class I glutamine amidotransferase-like"/>
    <property type="match status" value="1"/>
</dbReference>
<feature type="active site" evidence="10 11">
    <location>
        <position position="182"/>
    </location>
</feature>
<keyword evidence="3 10" id="KW-0028">Amino-acid biosynthesis</keyword>
<dbReference type="Pfam" id="PF00117">
    <property type="entry name" value="GATase"/>
    <property type="match status" value="1"/>
</dbReference>
<evidence type="ECO:0000256" key="11">
    <source>
        <dbReference type="PIRSR" id="PIRSR000495-1"/>
    </source>
</evidence>
<proteinExistence type="inferred from homology"/>
<dbReference type="Proteomes" id="UP000070427">
    <property type="component" value="Unassembled WGS sequence"/>
</dbReference>
<dbReference type="InterPro" id="IPR010139">
    <property type="entry name" value="Imidazole-glycPsynth_HisH"/>
</dbReference>
<dbReference type="EMBL" id="LOED01000024">
    <property type="protein sequence ID" value="KXG75684.1"/>
    <property type="molecule type" value="Genomic_DNA"/>
</dbReference>
<reference evidence="13 14" key="1">
    <citation type="submission" date="2015-12" db="EMBL/GenBank/DDBJ databases">
        <title>Draft genome sequnece of Fervidicola ferrireducens strain Y170.</title>
        <authorList>
            <person name="Patel B.K."/>
        </authorList>
    </citation>
    <scope>NUCLEOTIDE SEQUENCE [LARGE SCALE GENOMIC DNA]</scope>
    <source>
        <strain evidence="13 14">Y170</strain>
    </source>
</reference>
<protein>
    <recommendedName>
        <fullName evidence="10">Imidazole glycerol phosphate synthase subunit HisH</fullName>
        <ecNumber evidence="10">4.3.2.10</ecNumber>
    </recommendedName>
    <alternativeName>
        <fullName evidence="10">IGP synthase glutaminase subunit</fullName>
        <ecNumber evidence="10">3.5.1.2</ecNumber>
    </alternativeName>
    <alternativeName>
        <fullName evidence="10">IGP synthase subunit HisH</fullName>
    </alternativeName>
    <alternativeName>
        <fullName evidence="10">ImGP synthase subunit HisH</fullName>
        <shortName evidence="10">IGPS subunit HisH</shortName>
    </alternativeName>
</protein>
<keyword evidence="6 10" id="KW-0368">Histidine biosynthesis</keyword>
<comment type="caution">
    <text evidence="13">The sequence shown here is derived from an EMBL/GenBank/DDBJ whole genome shotgun (WGS) entry which is preliminary data.</text>
</comment>
<comment type="function">
    <text evidence="10">IGPS catalyzes the conversion of PRFAR and glutamine to IGP, AICAR and glutamate. The HisH subunit catalyzes the hydrolysis of glutamine to glutamate and ammonia as part of the synthesis of IGP and AICAR. The resulting ammonia molecule is channeled to the active site of HisF.</text>
</comment>
<dbReference type="STRING" id="520764.AN618_17760"/>
<evidence type="ECO:0000256" key="10">
    <source>
        <dbReference type="HAMAP-Rule" id="MF_00278"/>
    </source>
</evidence>
<feature type="active site" evidence="10 11">
    <location>
        <position position="184"/>
    </location>
</feature>
<dbReference type="InterPro" id="IPR017926">
    <property type="entry name" value="GATASE"/>
</dbReference>
<evidence type="ECO:0000256" key="4">
    <source>
        <dbReference type="ARBA" id="ARBA00022801"/>
    </source>
</evidence>
<comment type="catalytic activity">
    <reaction evidence="9 10">
        <text>L-glutamine + H2O = L-glutamate + NH4(+)</text>
        <dbReference type="Rhea" id="RHEA:15889"/>
        <dbReference type="ChEBI" id="CHEBI:15377"/>
        <dbReference type="ChEBI" id="CHEBI:28938"/>
        <dbReference type="ChEBI" id="CHEBI:29985"/>
        <dbReference type="ChEBI" id="CHEBI:58359"/>
        <dbReference type="EC" id="3.5.1.2"/>
    </reaction>
</comment>
<dbReference type="Gene3D" id="3.40.50.880">
    <property type="match status" value="1"/>
</dbReference>
<dbReference type="PANTHER" id="PTHR42701">
    <property type="entry name" value="IMIDAZOLE GLYCEROL PHOSPHATE SYNTHASE SUBUNIT HISH"/>
    <property type="match status" value="1"/>
</dbReference>
<dbReference type="PIRSF" id="PIRSF000495">
    <property type="entry name" value="Amidotransf_hisH"/>
    <property type="match status" value="1"/>
</dbReference>
<evidence type="ECO:0000256" key="8">
    <source>
        <dbReference type="ARBA" id="ARBA00047838"/>
    </source>
</evidence>
<dbReference type="AlphaFoldDB" id="A0A140L559"/>
<dbReference type="GO" id="GO:0000107">
    <property type="term" value="F:imidazoleglycerol-phosphate synthase activity"/>
    <property type="evidence" value="ECO:0007669"/>
    <property type="project" value="UniProtKB-UniRule"/>
</dbReference>
<dbReference type="UniPathway" id="UPA00031">
    <property type="reaction ID" value="UER00010"/>
</dbReference>
<feature type="active site" description="Nucleophile" evidence="10 11">
    <location>
        <position position="78"/>
    </location>
</feature>
<gene>
    <name evidence="13" type="primary">hisH1</name>
    <name evidence="10" type="synonym">hisH</name>
    <name evidence="13" type="ORF">AN618_17760</name>
</gene>
<evidence type="ECO:0000313" key="13">
    <source>
        <dbReference type="EMBL" id="KXG75684.1"/>
    </source>
</evidence>
<dbReference type="PATRIC" id="fig|520764.3.peg.1911"/>
<comment type="subcellular location">
    <subcellularLocation>
        <location evidence="10">Cytoplasm</location>
    </subcellularLocation>
</comment>
<sequence>MIAIVDYGMGNLMSVQKAFTHLGFEARIVSEESKIKKAKGVVLPGVGNFGQAVANIKSRGLWQAIKDALAEKPFLGICLGMQLLFEGSEESPEFPGFSKFPGRFILFKSDVKVPHMGWNSVRFIKNSPIANGLDGEEFFYFVHSYYLPFLREYTPFALGISNYQEKFIAAVESENIFAFQFHPEKSGKKGLKILENFGRIVYGNNCGH</sequence>
<keyword evidence="13" id="KW-0808">Transferase</keyword>
<dbReference type="PANTHER" id="PTHR42701:SF1">
    <property type="entry name" value="IMIDAZOLE GLYCEROL PHOSPHATE SYNTHASE SUBUNIT HISH"/>
    <property type="match status" value="1"/>
</dbReference>
<comment type="pathway">
    <text evidence="1 10">Amino-acid biosynthesis; L-histidine biosynthesis; L-histidine from 5-phospho-alpha-D-ribose 1-diphosphate: step 5/9.</text>
</comment>
<name>A0A140L559_9FIRM</name>
<keyword evidence="14" id="KW-1185">Reference proteome</keyword>
<accession>A0A140L559</accession>
<evidence type="ECO:0000256" key="9">
    <source>
        <dbReference type="ARBA" id="ARBA00049534"/>
    </source>
</evidence>
<organism evidence="13 14">
    <name type="scientific">Fervidicola ferrireducens</name>
    <dbReference type="NCBI Taxonomy" id="520764"/>
    <lineage>
        <taxon>Bacteria</taxon>
        <taxon>Bacillati</taxon>
        <taxon>Bacillota</taxon>
        <taxon>Clostridia</taxon>
        <taxon>Thermosediminibacterales</taxon>
        <taxon>Thermosediminibacteraceae</taxon>
        <taxon>Fervidicola</taxon>
    </lineage>
</organism>
<dbReference type="OrthoDB" id="9807137at2"/>
<keyword evidence="13" id="KW-0328">Glycosyltransferase</keyword>
<dbReference type="InParanoid" id="A0A140L559"/>
<keyword evidence="10" id="KW-0963">Cytoplasm</keyword>
<feature type="domain" description="Glutamine amidotransferase" evidence="12">
    <location>
        <begin position="4"/>
        <end position="197"/>
    </location>
</feature>
<evidence type="ECO:0000256" key="5">
    <source>
        <dbReference type="ARBA" id="ARBA00022962"/>
    </source>
</evidence>
<dbReference type="FunCoup" id="A0A140L559">
    <property type="interactions" value="334"/>
</dbReference>
<evidence type="ECO:0000256" key="2">
    <source>
        <dbReference type="ARBA" id="ARBA00011152"/>
    </source>
</evidence>
<comment type="catalytic activity">
    <reaction evidence="8 10">
        <text>5-[(5-phospho-1-deoxy-D-ribulos-1-ylimino)methylamino]-1-(5-phospho-beta-D-ribosyl)imidazole-4-carboxamide + L-glutamine = D-erythro-1-(imidazol-4-yl)glycerol 3-phosphate + 5-amino-1-(5-phospho-beta-D-ribosyl)imidazole-4-carboxamide + L-glutamate + H(+)</text>
        <dbReference type="Rhea" id="RHEA:24793"/>
        <dbReference type="ChEBI" id="CHEBI:15378"/>
        <dbReference type="ChEBI" id="CHEBI:29985"/>
        <dbReference type="ChEBI" id="CHEBI:58278"/>
        <dbReference type="ChEBI" id="CHEBI:58359"/>
        <dbReference type="ChEBI" id="CHEBI:58475"/>
        <dbReference type="ChEBI" id="CHEBI:58525"/>
        <dbReference type="EC" id="4.3.2.10"/>
    </reaction>
</comment>
<evidence type="ECO:0000256" key="7">
    <source>
        <dbReference type="ARBA" id="ARBA00023239"/>
    </source>
</evidence>
<evidence type="ECO:0000256" key="3">
    <source>
        <dbReference type="ARBA" id="ARBA00022605"/>
    </source>
</evidence>
<evidence type="ECO:0000256" key="6">
    <source>
        <dbReference type="ARBA" id="ARBA00023102"/>
    </source>
</evidence>
<dbReference type="EC" id="4.3.2.10" evidence="10"/>
<dbReference type="PROSITE" id="PS51273">
    <property type="entry name" value="GATASE_TYPE_1"/>
    <property type="match status" value="1"/>
</dbReference>
<dbReference type="InterPro" id="IPR029062">
    <property type="entry name" value="Class_I_gatase-like"/>
</dbReference>
<evidence type="ECO:0000313" key="14">
    <source>
        <dbReference type="Proteomes" id="UP000070427"/>
    </source>
</evidence>
<evidence type="ECO:0000256" key="1">
    <source>
        <dbReference type="ARBA" id="ARBA00005091"/>
    </source>
</evidence>
<dbReference type="CDD" id="cd01748">
    <property type="entry name" value="GATase1_IGP_Synthase"/>
    <property type="match status" value="1"/>
</dbReference>
<dbReference type="RefSeq" id="WP_066354000.1">
    <property type="nucleotide sequence ID" value="NZ_LOED01000024.1"/>
</dbReference>
<dbReference type="NCBIfam" id="TIGR01855">
    <property type="entry name" value="IMP_synth_hisH"/>
    <property type="match status" value="1"/>
</dbReference>